<reference evidence="2 3" key="1">
    <citation type="submission" date="2018-08" db="EMBL/GenBank/DDBJ databases">
        <title>Complete genome sequence of JP2-74.</title>
        <authorList>
            <person name="Wu L."/>
        </authorList>
    </citation>
    <scope>NUCLEOTIDE SEQUENCE [LARGE SCALE GENOMIC DNA]</scope>
    <source>
        <strain evidence="2 3">JP2-74</strain>
    </source>
</reference>
<gene>
    <name evidence="2" type="ORF">D1345_23680</name>
</gene>
<proteinExistence type="predicted"/>
<keyword evidence="3" id="KW-1185">Reference proteome</keyword>
<dbReference type="KEGG" id="crz:D1345_23680"/>
<dbReference type="InterPro" id="IPR001173">
    <property type="entry name" value="Glyco_trans_2-like"/>
</dbReference>
<dbReference type="EMBL" id="CP031968">
    <property type="protein sequence ID" value="AXT48975.1"/>
    <property type="molecule type" value="Genomic_DNA"/>
</dbReference>
<dbReference type="SUPFAM" id="SSF53448">
    <property type="entry name" value="Nucleotide-diphospho-sugar transferases"/>
    <property type="match status" value="1"/>
</dbReference>
<sequence>MPRSGPVNDTNIADLKVAILLGTFNGQPHLSDQLDSFVTQTLNNWSVWASDDGSTDQTMDILEKYQSTWGKSRLTIRRGPQQGFAANFLSLVCDPNIDADYYAFSDQDDIWEADKLSAALTRLEQIPKETPALYCGRTLLVDENNNKIGFSKTLCKPPCFSNALLQNIAGGNTMVFNKAARDIMLATGKNLKIVSHDWWAYLLVSGCGGVVLYDPTPYIRYRQHARNFVGTNKGVSASLTRLHKIFHGRYREWLNTNLAALASIKDRLTLENKSTLESFSLARKKPLIIRTFAIFSSGVHRQTIFGNSGVFVASLLNKI</sequence>
<dbReference type="Gene3D" id="3.90.550.10">
    <property type="entry name" value="Spore Coat Polysaccharide Biosynthesis Protein SpsA, Chain A"/>
    <property type="match status" value="1"/>
</dbReference>
<feature type="domain" description="Glycosyltransferase 2-like" evidence="1">
    <location>
        <begin position="21"/>
        <end position="147"/>
    </location>
</feature>
<dbReference type="RefSeq" id="WP_107732997.1">
    <property type="nucleotide sequence ID" value="NZ_CP031968.1"/>
</dbReference>
<protein>
    <submittedName>
        <fullName evidence="2">Glycosyltransferase family 2 protein</fullName>
    </submittedName>
</protein>
<evidence type="ECO:0000313" key="2">
    <source>
        <dbReference type="EMBL" id="AXT48975.1"/>
    </source>
</evidence>
<dbReference type="Proteomes" id="UP000259465">
    <property type="component" value="Chromosome"/>
</dbReference>
<name>A0AAD0RWK4_9NEIS</name>
<evidence type="ECO:0000313" key="3">
    <source>
        <dbReference type="Proteomes" id="UP000259465"/>
    </source>
</evidence>
<evidence type="ECO:0000259" key="1">
    <source>
        <dbReference type="Pfam" id="PF00535"/>
    </source>
</evidence>
<dbReference type="CDD" id="cd04196">
    <property type="entry name" value="GT_2_like_d"/>
    <property type="match status" value="1"/>
</dbReference>
<dbReference type="InterPro" id="IPR029044">
    <property type="entry name" value="Nucleotide-diphossugar_trans"/>
</dbReference>
<dbReference type="AlphaFoldDB" id="A0AAD0RWK4"/>
<dbReference type="Pfam" id="PF00535">
    <property type="entry name" value="Glycos_transf_2"/>
    <property type="match status" value="1"/>
</dbReference>
<accession>A0AAD0RWK4</accession>
<organism evidence="2 3">
    <name type="scientific">Chromobacterium rhizoryzae</name>
    <dbReference type="NCBI Taxonomy" id="1778675"/>
    <lineage>
        <taxon>Bacteria</taxon>
        <taxon>Pseudomonadati</taxon>
        <taxon>Pseudomonadota</taxon>
        <taxon>Betaproteobacteria</taxon>
        <taxon>Neisseriales</taxon>
        <taxon>Chromobacteriaceae</taxon>
        <taxon>Chromobacterium</taxon>
    </lineage>
</organism>